<reference evidence="3" key="2">
    <citation type="submission" date="2023-08" db="EMBL/GenBank/DDBJ databases">
        <title>Complete Genome Sequences of butyrate producing Anaerostipes hadrus strains BA1 and GIF7 isolated from the terminal ileum of a healthy lean male.</title>
        <authorList>
            <person name="Low A."/>
            <person name="Sheludchenko M."/>
            <person name="Cheng H.E."/>
            <person name="Koh X.Q."/>
            <person name="Lee J."/>
        </authorList>
    </citation>
    <scope>NUCLEOTIDE SEQUENCE</scope>
    <source>
        <strain evidence="3">BA1</strain>
    </source>
</reference>
<dbReference type="EMBL" id="CZAU01000023">
    <property type="protein sequence ID" value="CUP82774.1"/>
    <property type="molecule type" value="Genomic_DNA"/>
</dbReference>
<evidence type="ECO:0000313" key="4">
    <source>
        <dbReference type="Proteomes" id="UP000095564"/>
    </source>
</evidence>
<sequence length="141" mass="16559">MKKRYQIEKYTILFAIGGMAYFLLEVLVRGYSHYSMFLCGGACFLCCGLLNENVKIKISFISQMVLSSVIITVLELITGFIVNIWLKMDIWDYSHLPYNFKGQICLLYSVFWFLISSVAIVLDDFLRYKLFNEEKPHYKIF</sequence>
<keyword evidence="1" id="KW-1133">Transmembrane helix</keyword>
<evidence type="ECO:0000256" key="1">
    <source>
        <dbReference type="SAM" id="Phobius"/>
    </source>
</evidence>
<name>A0A174RBF3_ANAHA</name>
<keyword evidence="1" id="KW-0472">Membrane</keyword>
<dbReference type="GeneID" id="92740965"/>
<feature type="transmembrane region" description="Helical" evidence="1">
    <location>
        <begin position="34"/>
        <end position="52"/>
    </location>
</feature>
<feature type="transmembrane region" description="Helical" evidence="1">
    <location>
        <begin position="12"/>
        <end position="28"/>
    </location>
</feature>
<dbReference type="AlphaFoldDB" id="A0A174RBF3"/>
<keyword evidence="1" id="KW-0812">Transmembrane</keyword>
<dbReference type="Proteomes" id="UP000095564">
    <property type="component" value="Unassembled WGS sequence"/>
</dbReference>
<reference evidence="2 4" key="1">
    <citation type="submission" date="2015-09" db="EMBL/GenBank/DDBJ databases">
        <authorList>
            <consortium name="Pathogen Informatics"/>
        </authorList>
    </citation>
    <scope>NUCLEOTIDE SEQUENCE [LARGE SCALE GENOMIC DNA]</scope>
    <source>
        <strain evidence="2 4">2789STDY5834908</strain>
    </source>
</reference>
<organism evidence="2 4">
    <name type="scientific">Anaerostipes hadrus</name>
    <dbReference type="NCBI Taxonomy" id="649756"/>
    <lineage>
        <taxon>Bacteria</taxon>
        <taxon>Bacillati</taxon>
        <taxon>Bacillota</taxon>
        <taxon>Clostridia</taxon>
        <taxon>Lachnospirales</taxon>
        <taxon>Lachnospiraceae</taxon>
        <taxon>Anaerostipes</taxon>
    </lineage>
</organism>
<evidence type="ECO:0000313" key="2">
    <source>
        <dbReference type="EMBL" id="CUP82774.1"/>
    </source>
</evidence>
<accession>A0A174RBF3</accession>
<feature type="transmembrane region" description="Helical" evidence="1">
    <location>
        <begin position="64"/>
        <end position="86"/>
    </location>
</feature>
<dbReference type="Proteomes" id="UP001243496">
    <property type="component" value="Chromosome"/>
</dbReference>
<dbReference type="Pfam" id="PF06541">
    <property type="entry name" value="ABC_trans_CmpB"/>
    <property type="match status" value="1"/>
</dbReference>
<feature type="transmembrane region" description="Helical" evidence="1">
    <location>
        <begin position="106"/>
        <end position="126"/>
    </location>
</feature>
<dbReference type="InterPro" id="IPR010540">
    <property type="entry name" value="CmpB_TMEM229"/>
</dbReference>
<protein>
    <submittedName>
        <fullName evidence="2">Predicted membrane protein</fullName>
    </submittedName>
</protein>
<dbReference type="OrthoDB" id="1752779at2"/>
<dbReference type="EMBL" id="CP132968">
    <property type="protein sequence ID" value="WMD17665.1"/>
    <property type="molecule type" value="Genomic_DNA"/>
</dbReference>
<proteinExistence type="predicted"/>
<dbReference type="RefSeq" id="WP_009265752.1">
    <property type="nucleotide sequence ID" value="NZ_CACRSX010000032.1"/>
</dbReference>
<gene>
    <name evidence="2" type="ORF">ERS852520_02300</name>
    <name evidence="3" type="ORF">RBI15_06140</name>
</gene>
<evidence type="ECO:0000313" key="3">
    <source>
        <dbReference type="EMBL" id="WMD17665.1"/>
    </source>
</evidence>